<feature type="binding site" evidence="3">
    <location>
        <position position="98"/>
    </location>
    <ligand>
        <name>a divalent metal cation</name>
        <dbReference type="ChEBI" id="CHEBI:60240"/>
        <label>1</label>
    </ligand>
</feature>
<dbReference type="VEuPathDB" id="MicrosporidiaDB:EDEG_03409"/>
<dbReference type="InterPro" id="IPR036069">
    <property type="entry name" value="DUF34/NIF3_sf"/>
</dbReference>
<dbReference type="InParanoid" id="J9D2V7"/>
<sequence>MEKKIEKFFDTYAPIENAETWDNTGTLISSKFEDNKSKIMLTIDLTNKVLDEAILKKCGMIIAYHPVIFNKLNRITDEKLLKIIQNNISVYCPHTALDNKMCRRISEILGNVTVFEDFKTFILCKSNSNLSLKNFFDSVSKNLYIKKDQDVIFRCVLPDFVESNMLNKYTVEHVLIGVGAAQPDFKNVISDLNKKNQNKNTEDEKRTGENESLEKNYNKHNSRDSKQMEEALIKTEKITDQDFIDKNTIKSLNLIITGEMRHHDMLFYRENNTCVILLEHSNIERFYCKYLKEDLKKVFPKVKFYVSHEDNDPVIFYHRIRINN</sequence>
<feature type="binding site" evidence="3">
    <location>
        <position position="65"/>
    </location>
    <ligand>
        <name>a divalent metal cation</name>
        <dbReference type="ChEBI" id="CHEBI:60240"/>
        <label>1</label>
    </ligand>
</feature>
<dbReference type="SUPFAM" id="SSF102705">
    <property type="entry name" value="NIF3 (NGG1p interacting factor 3)-like"/>
    <property type="match status" value="2"/>
</dbReference>
<proteinExistence type="inferred from homology"/>
<dbReference type="STRING" id="1003232.J9D2V7"/>
<organism evidence="5 6">
    <name type="scientific">Edhazardia aedis (strain USNM 41457)</name>
    <name type="common">Microsporidian parasite</name>
    <dbReference type="NCBI Taxonomy" id="1003232"/>
    <lineage>
        <taxon>Eukaryota</taxon>
        <taxon>Fungi</taxon>
        <taxon>Fungi incertae sedis</taxon>
        <taxon>Microsporidia</taxon>
        <taxon>Edhazardia</taxon>
    </lineage>
</organism>
<comment type="similarity">
    <text evidence="1">Belongs to the GTP cyclohydrolase I type 2/NIF3 family.</text>
</comment>
<feature type="region of interest" description="Disordered" evidence="4">
    <location>
        <begin position="191"/>
        <end position="226"/>
    </location>
</feature>
<dbReference type="GO" id="GO:0005737">
    <property type="term" value="C:cytoplasm"/>
    <property type="evidence" value="ECO:0007669"/>
    <property type="project" value="TreeGrafter"/>
</dbReference>
<keyword evidence="6" id="KW-1185">Reference proteome</keyword>
<evidence type="ECO:0000256" key="2">
    <source>
        <dbReference type="ARBA" id="ARBA00022723"/>
    </source>
</evidence>
<dbReference type="HOGENOM" id="CLU_037423_0_0_1"/>
<dbReference type="Gene3D" id="3.40.1390.30">
    <property type="entry name" value="NIF3 (NGG1p interacting factor 3)-like"/>
    <property type="match status" value="3"/>
</dbReference>
<dbReference type="AlphaFoldDB" id="J9D2V7"/>
<name>J9D2V7_EDHAE</name>
<evidence type="ECO:0000256" key="1">
    <source>
        <dbReference type="ARBA" id="ARBA00006964"/>
    </source>
</evidence>
<dbReference type="Pfam" id="PF01784">
    <property type="entry name" value="DUF34_NIF3"/>
    <property type="match status" value="2"/>
</dbReference>
<protein>
    <recommendedName>
        <fullName evidence="7">YbgI/family dinuclear metal center protein</fullName>
    </recommendedName>
</protein>
<dbReference type="PANTHER" id="PTHR13799:SF14">
    <property type="entry name" value="GTP CYCLOHYDROLASE 1 TYPE 2 HOMOLOG"/>
    <property type="match status" value="1"/>
</dbReference>
<feature type="binding site" evidence="3">
    <location>
        <position position="280"/>
    </location>
    <ligand>
        <name>a divalent metal cation</name>
        <dbReference type="ChEBI" id="CHEBI:60240"/>
        <label>1</label>
    </ligand>
</feature>
<feature type="binding site" evidence="3">
    <location>
        <position position="284"/>
    </location>
    <ligand>
        <name>a divalent metal cation</name>
        <dbReference type="ChEBI" id="CHEBI:60240"/>
        <label>1</label>
    </ligand>
</feature>
<accession>J9D2V7</accession>
<dbReference type="Proteomes" id="UP000003163">
    <property type="component" value="Unassembled WGS sequence"/>
</dbReference>
<dbReference type="GO" id="GO:0046872">
    <property type="term" value="F:metal ion binding"/>
    <property type="evidence" value="ECO:0007669"/>
    <property type="project" value="UniProtKB-KW"/>
</dbReference>
<evidence type="ECO:0000256" key="3">
    <source>
        <dbReference type="PIRSR" id="PIRSR602678-1"/>
    </source>
</evidence>
<evidence type="ECO:0008006" key="7">
    <source>
        <dbReference type="Google" id="ProtNLM"/>
    </source>
</evidence>
<reference evidence="5 6" key="1">
    <citation type="submission" date="2011-08" db="EMBL/GenBank/DDBJ databases">
        <authorList>
            <person name="Liu Z.J."/>
            <person name="Shi F.L."/>
            <person name="Lu J.Q."/>
            <person name="Li M."/>
            <person name="Wang Z.L."/>
        </authorList>
    </citation>
    <scope>NUCLEOTIDE SEQUENCE [LARGE SCALE GENOMIC DNA]</scope>
    <source>
        <strain evidence="5 6">USNM 41457</strain>
    </source>
</reference>
<reference evidence="6" key="2">
    <citation type="submission" date="2015-07" db="EMBL/GenBank/DDBJ databases">
        <title>Contrasting host-pathogen interactions and genome evolution in two generalist and specialist microsporidian pathogens of mosquitoes.</title>
        <authorList>
            <consortium name="The Broad Institute Genomics Platform"/>
            <consortium name="The Broad Institute Genome Sequencing Center for Infectious Disease"/>
            <person name="Cuomo C.A."/>
            <person name="Sanscrainte N.D."/>
            <person name="Goldberg J.M."/>
            <person name="Heiman D."/>
            <person name="Young S."/>
            <person name="Zeng Q."/>
            <person name="Becnel J.J."/>
            <person name="Birren B.W."/>
        </authorList>
    </citation>
    <scope>NUCLEOTIDE SEQUENCE [LARGE SCALE GENOMIC DNA]</scope>
    <source>
        <strain evidence="6">USNM 41457</strain>
    </source>
</reference>
<evidence type="ECO:0000313" key="6">
    <source>
        <dbReference type="Proteomes" id="UP000003163"/>
    </source>
</evidence>
<evidence type="ECO:0000256" key="4">
    <source>
        <dbReference type="SAM" id="MobiDB-lite"/>
    </source>
</evidence>
<feature type="compositionally biased region" description="Basic and acidic residues" evidence="4">
    <location>
        <begin position="200"/>
        <end position="226"/>
    </location>
</feature>
<dbReference type="OrthoDB" id="3345469at2759"/>
<keyword evidence="2 3" id="KW-0479">Metal-binding</keyword>
<comment type="caution">
    <text evidence="5">The sequence shown here is derived from an EMBL/GenBank/DDBJ whole genome shotgun (WGS) entry which is preliminary data.</text>
</comment>
<evidence type="ECO:0000313" key="5">
    <source>
        <dbReference type="EMBL" id="EJW02141.1"/>
    </source>
</evidence>
<dbReference type="InterPro" id="IPR002678">
    <property type="entry name" value="DUF34/NIF3"/>
</dbReference>
<dbReference type="PANTHER" id="PTHR13799">
    <property type="entry name" value="NGG1 INTERACTING FACTOR 3"/>
    <property type="match status" value="1"/>
</dbReference>
<dbReference type="FunFam" id="3.40.1390.30:FF:000001">
    <property type="entry name" value="GTP cyclohydrolase 1 type 2"/>
    <property type="match status" value="1"/>
</dbReference>
<dbReference type="EMBL" id="AFBI03000087">
    <property type="protein sequence ID" value="EJW02141.1"/>
    <property type="molecule type" value="Genomic_DNA"/>
</dbReference>
<gene>
    <name evidence="5" type="ORF">EDEG_03409</name>
</gene>